<evidence type="ECO:0000313" key="3">
    <source>
        <dbReference type="Proteomes" id="UP001178148"/>
    </source>
</evidence>
<reference evidence="2 3" key="1">
    <citation type="journal article" date="2023" name="bioRxiv">
        <title>An intranuclear bacterial parasite of deep-sea mussels expresses apoptosis inhibitors acquired from its host.</title>
        <authorList>
            <person name="Gonzalez Porras M.A."/>
            <person name="Assie A."/>
            <person name="Tietjen M."/>
            <person name="Violette M."/>
            <person name="Kleiner M."/>
            <person name="Gruber-Vodicka H."/>
            <person name="Dubilier N."/>
            <person name="Leisch N."/>
        </authorList>
    </citation>
    <scope>NUCLEOTIDE SEQUENCE [LARGE SCALE GENOMIC DNA]</scope>
    <source>
        <strain evidence="2">IAP13</strain>
    </source>
</reference>
<comment type="caution">
    <text evidence="2">The sequence shown here is derived from an EMBL/GenBank/DDBJ whole genome shotgun (WGS) entry which is preliminary data.</text>
</comment>
<proteinExistence type="inferred from homology"/>
<dbReference type="AlphaFoldDB" id="A0AA90NSX8"/>
<dbReference type="PANTHER" id="PTHR37421:SF1">
    <property type="entry name" value="UPF0260 PROTEIN YCGN"/>
    <property type="match status" value="1"/>
</dbReference>
<dbReference type="Pfam" id="PF03692">
    <property type="entry name" value="CxxCxxCC"/>
    <property type="match status" value="1"/>
</dbReference>
<evidence type="ECO:0000256" key="1">
    <source>
        <dbReference type="HAMAP-Rule" id="MF_00676"/>
    </source>
</evidence>
<comment type="similarity">
    <text evidence="1">Belongs to the UPF0260 family.</text>
</comment>
<dbReference type="InterPro" id="IPR005358">
    <property type="entry name" value="Puta_zinc/iron-chelating_dom"/>
</dbReference>
<dbReference type="InterPro" id="IPR008228">
    <property type="entry name" value="UCP006173"/>
</dbReference>
<dbReference type="NCBIfam" id="NF003507">
    <property type="entry name" value="PRK05170.2-5"/>
    <property type="match status" value="1"/>
</dbReference>
<dbReference type="HAMAP" id="MF_00676">
    <property type="entry name" value="UPF0260"/>
    <property type="match status" value="1"/>
</dbReference>
<name>A0AA90NSX8_9GAMM</name>
<dbReference type="EMBL" id="JASXSV010000006">
    <property type="protein sequence ID" value="MDP0588697.1"/>
    <property type="molecule type" value="Genomic_DNA"/>
</dbReference>
<evidence type="ECO:0000313" key="2">
    <source>
        <dbReference type="EMBL" id="MDP0588697.1"/>
    </source>
</evidence>
<protein>
    <recommendedName>
        <fullName evidence="1">UPF0260 protein QS748_05650</fullName>
    </recommendedName>
</protein>
<dbReference type="PANTHER" id="PTHR37421">
    <property type="entry name" value="UPF0260 PROTEIN YCGN"/>
    <property type="match status" value="1"/>
</dbReference>
<sequence>MTNKFWQSKPLHELSENEWESLCDGCGKCCLQKLEDEYTGDIYYTRLACQLLHIPSCRCKDYLHRTVKVPDCIKLTINNLEYFHWLPETCAYRLRAEDKPLPDWHPLVSGCATSTHKAGMSVKKFVRSELDVPESQWPDYIIPTLSVN</sequence>
<dbReference type="Proteomes" id="UP001178148">
    <property type="component" value="Unassembled WGS sequence"/>
</dbReference>
<accession>A0AA90NSX8</accession>
<dbReference type="PIRSF" id="PIRSF006173">
    <property type="entry name" value="UCP006173"/>
    <property type="match status" value="1"/>
</dbReference>
<organism evidence="2 3">
    <name type="scientific">Candidatus Endonucleibacter bathymodioli</name>
    <dbReference type="NCBI Taxonomy" id="539814"/>
    <lineage>
        <taxon>Bacteria</taxon>
        <taxon>Pseudomonadati</taxon>
        <taxon>Pseudomonadota</taxon>
        <taxon>Gammaproteobacteria</taxon>
        <taxon>Oceanospirillales</taxon>
        <taxon>Endozoicomonadaceae</taxon>
        <taxon>Candidatus Endonucleibacter</taxon>
    </lineage>
</organism>
<dbReference type="NCBIfam" id="NF003501">
    <property type="entry name" value="PRK05170.1-5"/>
    <property type="match status" value="1"/>
</dbReference>
<keyword evidence="3" id="KW-1185">Reference proteome</keyword>
<gene>
    <name evidence="2" type="ORF">QS748_05650</name>
</gene>